<dbReference type="GO" id="GO:0003677">
    <property type="term" value="F:DNA binding"/>
    <property type="evidence" value="ECO:0007669"/>
    <property type="project" value="UniProtKB-KW"/>
</dbReference>
<comment type="subunit">
    <text evidence="9">DNA polymerase III contains a core (composed of alpha, epsilon and theta chains) that associates with a tau subunit. This core dimerizes to form the POLIII' complex. PolIII' associates with the gamma complex (composed of gamma, delta, delta', psi and chi chains) and with the beta chain to form the complete DNA polymerase III complex.</text>
</comment>
<evidence type="ECO:0000259" key="16">
    <source>
        <dbReference type="PROSITE" id="PS51217"/>
    </source>
</evidence>
<evidence type="ECO:0000256" key="7">
    <source>
        <dbReference type="ARBA" id="ARBA00023235"/>
    </source>
</evidence>
<evidence type="ECO:0000256" key="13">
    <source>
        <dbReference type="ARBA" id="ARBA00048988"/>
    </source>
</evidence>
<keyword evidence="5 14" id="KW-0067">ATP-binding</keyword>
<dbReference type="PROSITE" id="PS51217">
    <property type="entry name" value="UVRD_HELICASE_CTER"/>
    <property type="match status" value="1"/>
</dbReference>
<evidence type="ECO:0000256" key="4">
    <source>
        <dbReference type="ARBA" id="ARBA00022806"/>
    </source>
</evidence>
<evidence type="ECO:0000256" key="10">
    <source>
        <dbReference type="ARBA" id="ARBA00034617"/>
    </source>
</evidence>
<dbReference type="InterPro" id="IPR014017">
    <property type="entry name" value="DNA_helicase_UvrD-like_C"/>
</dbReference>
<dbReference type="InterPro" id="IPR027417">
    <property type="entry name" value="P-loop_NTPase"/>
</dbReference>
<keyword evidence="7" id="KW-0413">Isomerase</keyword>
<evidence type="ECO:0000256" key="1">
    <source>
        <dbReference type="ARBA" id="ARBA00009922"/>
    </source>
</evidence>
<dbReference type="SUPFAM" id="SSF52540">
    <property type="entry name" value="P-loop containing nucleoside triphosphate hydrolases"/>
    <property type="match status" value="1"/>
</dbReference>
<evidence type="ECO:0000256" key="2">
    <source>
        <dbReference type="ARBA" id="ARBA00022741"/>
    </source>
</evidence>
<dbReference type="GO" id="GO:0043138">
    <property type="term" value="F:3'-5' DNA helicase activity"/>
    <property type="evidence" value="ECO:0007669"/>
    <property type="project" value="UniProtKB-EC"/>
</dbReference>
<dbReference type="GO" id="GO:0005524">
    <property type="term" value="F:ATP binding"/>
    <property type="evidence" value="ECO:0007669"/>
    <property type="project" value="UniProtKB-UniRule"/>
</dbReference>
<dbReference type="CDD" id="cd06127">
    <property type="entry name" value="DEDDh"/>
    <property type="match status" value="1"/>
</dbReference>
<evidence type="ECO:0000259" key="15">
    <source>
        <dbReference type="PROSITE" id="PS51198"/>
    </source>
</evidence>
<dbReference type="RefSeq" id="WP_194453194.1">
    <property type="nucleotide sequence ID" value="NZ_CP063849.1"/>
</dbReference>
<dbReference type="GO" id="GO:0033202">
    <property type="term" value="C:DNA helicase complex"/>
    <property type="evidence" value="ECO:0007669"/>
    <property type="project" value="TreeGrafter"/>
</dbReference>
<feature type="binding site" evidence="14">
    <location>
        <begin position="26"/>
        <end position="33"/>
    </location>
    <ligand>
        <name>ATP</name>
        <dbReference type="ChEBI" id="CHEBI:30616"/>
    </ligand>
</feature>
<dbReference type="EMBL" id="CP063849">
    <property type="protein sequence ID" value="QOY91540.1"/>
    <property type="molecule type" value="Genomic_DNA"/>
</dbReference>
<comment type="function">
    <text evidence="8">DNA polymerase III is a complex, multichain enzyme responsible for most of the replicative synthesis in bacteria. The epsilon subunit contain the editing function and is a proofreading 3'-5' exonuclease.</text>
</comment>
<keyword evidence="6" id="KW-0238">DNA-binding</keyword>
<dbReference type="AlphaFoldDB" id="A0A7S7SPV0"/>
<reference evidence="17 18" key="1">
    <citation type="submission" date="2020-10" db="EMBL/GenBank/DDBJ databases">
        <title>Complete genome sequence of Paludibaculum fermentans P105T, a facultatively anaerobic acidobacterium capable of dissimilatory Fe(III) reduction.</title>
        <authorList>
            <person name="Dedysh S.N."/>
            <person name="Beletsky A.V."/>
            <person name="Kulichevskaya I.S."/>
            <person name="Mardanov A.V."/>
            <person name="Ravin N.V."/>
        </authorList>
    </citation>
    <scope>NUCLEOTIDE SEQUENCE [LARGE SCALE GENOMIC DNA]</scope>
    <source>
        <strain evidence="17 18">P105</strain>
    </source>
</reference>
<feature type="domain" description="UvrD-like helicase C-terminal" evidence="16">
    <location>
        <begin position="304"/>
        <end position="768"/>
    </location>
</feature>
<dbReference type="PANTHER" id="PTHR11070">
    <property type="entry name" value="UVRD / RECB / PCRA DNA HELICASE FAMILY MEMBER"/>
    <property type="match status" value="1"/>
</dbReference>
<evidence type="ECO:0000256" key="8">
    <source>
        <dbReference type="ARBA" id="ARBA00025483"/>
    </source>
</evidence>
<evidence type="ECO:0000313" key="18">
    <source>
        <dbReference type="Proteomes" id="UP000593892"/>
    </source>
</evidence>
<dbReference type="PROSITE" id="PS51198">
    <property type="entry name" value="UVRD_HELICASE_ATP_BIND"/>
    <property type="match status" value="1"/>
</dbReference>
<name>A0A7S7SPV0_PALFE</name>
<feature type="domain" description="UvrD-like helicase ATP-binding" evidence="15">
    <location>
        <begin position="5"/>
        <end position="303"/>
    </location>
</feature>
<dbReference type="Pfam" id="PF00580">
    <property type="entry name" value="UvrD-helicase"/>
    <property type="match status" value="1"/>
</dbReference>
<dbReference type="Gene3D" id="1.10.10.160">
    <property type="match status" value="1"/>
</dbReference>
<dbReference type="Gene3D" id="3.30.160.800">
    <property type="match status" value="1"/>
</dbReference>
<protein>
    <recommendedName>
        <fullName evidence="11">DNA 3'-5' helicase</fullName>
        <ecNumber evidence="11">5.6.2.4</ecNumber>
    </recommendedName>
    <alternativeName>
        <fullName evidence="12">DNA 3'-5' helicase II</fullName>
    </alternativeName>
</protein>
<dbReference type="Pfam" id="PF13361">
    <property type="entry name" value="UvrD_C"/>
    <property type="match status" value="1"/>
</dbReference>
<dbReference type="SMART" id="SM00479">
    <property type="entry name" value="EXOIII"/>
    <property type="match status" value="1"/>
</dbReference>
<dbReference type="Gene3D" id="3.30.420.10">
    <property type="entry name" value="Ribonuclease H-like superfamily/Ribonuclease H"/>
    <property type="match status" value="1"/>
</dbReference>
<keyword evidence="4 14" id="KW-0347">Helicase</keyword>
<dbReference type="GO" id="GO:0004527">
    <property type="term" value="F:exonuclease activity"/>
    <property type="evidence" value="ECO:0007669"/>
    <property type="project" value="UniProtKB-ARBA"/>
</dbReference>
<evidence type="ECO:0000313" key="17">
    <source>
        <dbReference type="EMBL" id="QOY91540.1"/>
    </source>
</evidence>
<dbReference type="SUPFAM" id="SSF53098">
    <property type="entry name" value="Ribonuclease H-like"/>
    <property type="match status" value="1"/>
</dbReference>
<keyword evidence="2 14" id="KW-0547">Nucleotide-binding</keyword>
<dbReference type="InterPro" id="IPR012337">
    <property type="entry name" value="RNaseH-like_sf"/>
</dbReference>
<dbReference type="FunFam" id="3.30.420.10:FF:000045">
    <property type="entry name" value="3'-5' exonuclease DinG"/>
    <property type="match status" value="1"/>
</dbReference>
<dbReference type="InterPro" id="IPR014016">
    <property type="entry name" value="UvrD-like_ATP-bd"/>
</dbReference>
<dbReference type="InterPro" id="IPR013986">
    <property type="entry name" value="DExx_box_DNA_helicase_dom_sf"/>
</dbReference>
<keyword evidence="3 14" id="KW-0378">Hydrolase</keyword>
<evidence type="ECO:0000256" key="14">
    <source>
        <dbReference type="PROSITE-ProRule" id="PRU00560"/>
    </source>
</evidence>
<evidence type="ECO:0000256" key="9">
    <source>
        <dbReference type="ARBA" id="ARBA00026073"/>
    </source>
</evidence>
<dbReference type="EC" id="5.6.2.4" evidence="11"/>
<accession>A0A7S7SPV0</accession>
<dbReference type="GO" id="GO:0005829">
    <property type="term" value="C:cytosol"/>
    <property type="evidence" value="ECO:0007669"/>
    <property type="project" value="TreeGrafter"/>
</dbReference>
<gene>
    <name evidence="17" type="ORF">IRI77_16810</name>
</gene>
<comment type="catalytic activity">
    <reaction evidence="10">
        <text>Couples ATP hydrolysis with the unwinding of duplex DNA by translocating in the 3'-5' direction.</text>
        <dbReference type="EC" id="5.6.2.4"/>
    </reaction>
</comment>
<proteinExistence type="inferred from homology"/>
<dbReference type="Pfam" id="PF00929">
    <property type="entry name" value="RNase_T"/>
    <property type="match status" value="1"/>
</dbReference>
<evidence type="ECO:0000256" key="11">
    <source>
        <dbReference type="ARBA" id="ARBA00034808"/>
    </source>
</evidence>
<dbReference type="Proteomes" id="UP000593892">
    <property type="component" value="Chromosome"/>
</dbReference>
<sequence>MIPWETLNPEQREAVEAWNEALLVMAPVGTGKTNVLALRAAHAVEQGVAPSSILCLSFTNKAAREVKDRLARHLGRRGGEVTAKTFHGLCAQILRVEAPAVGWDRDFLIYDEEDCRSILGEVARRANIKPPDEERDSFEFLLFDAAARARLSEFDDAVPRTPQQVFDACLRDSRASFLQYRGGLMFKPLLAEYVHALRECHAVDFADLIAGVNRLFKENPEVLERWQAKFSWIQVDEIQDTNRGEYRPLSLLAARHRRLSLFGDIDQTIYQWRGSVPLEILAEYKSAFAPVHEMRFTRNYRSTRRILEACERLIRACPGALTKSIVPQQAEEGEPLRVYEADDTRDEARWIRDQVETLVEQQGVKLGEIAVLTRSNFTSRELSRNFTALGLPHLQVDQFKFFQRAEIKETLAHLRLLLNPHDANSLMRFLKTPPKGIGEATIEALAGAPRQAGLKPADLLTPSTFETGDPFRPLMEAARAGRVVVFDIETTGLSIGDDEIVEIAAARCDGSSVLAQFHAYLKPSRPVGDSEPIHHLSDEFLAREGRDPAHVLREFEAFCEGCVLAGHNVALFDVPMVRSVCARLGLPAWEARQVFDTLDITRRFHRLPRYKLGEICSRLGLKSIPTHRADADVAATVELLQVLLPQLEAGAMARVGAVKQYGARFKPLADRLEQWRTFMLTERPFELLERILHESGLIKHYERDPADAPRREHLDELLTLFQRFDDPSMQPMDALIHVLSVASLGKEIDGQAIDEDKVLLLTVHQAKGLEFDTVFIAGAADGEFPNRRSVKEGLEDEEHRLFYVAVSRAKRRLYFSFPVIGGWGRQQMPSRYLRMVMPGRA</sequence>
<comment type="similarity">
    <text evidence="1">Belongs to the helicase family. UvrD subfamily.</text>
</comment>
<dbReference type="Gene3D" id="1.10.486.10">
    <property type="entry name" value="PCRA, domain 4"/>
    <property type="match status" value="2"/>
</dbReference>
<dbReference type="GO" id="GO:0000725">
    <property type="term" value="P:recombinational repair"/>
    <property type="evidence" value="ECO:0007669"/>
    <property type="project" value="TreeGrafter"/>
</dbReference>
<evidence type="ECO:0000256" key="6">
    <source>
        <dbReference type="ARBA" id="ARBA00023125"/>
    </source>
</evidence>
<dbReference type="Gene3D" id="3.40.50.300">
    <property type="entry name" value="P-loop containing nucleotide triphosphate hydrolases"/>
    <property type="match status" value="2"/>
</dbReference>
<organism evidence="17 18">
    <name type="scientific">Paludibaculum fermentans</name>
    <dbReference type="NCBI Taxonomy" id="1473598"/>
    <lineage>
        <taxon>Bacteria</taxon>
        <taxon>Pseudomonadati</taxon>
        <taxon>Acidobacteriota</taxon>
        <taxon>Terriglobia</taxon>
        <taxon>Bryobacterales</taxon>
        <taxon>Bryobacteraceae</taxon>
        <taxon>Paludibaculum</taxon>
    </lineage>
</organism>
<keyword evidence="18" id="KW-1185">Reference proteome</keyword>
<dbReference type="InterPro" id="IPR036397">
    <property type="entry name" value="RNaseH_sf"/>
</dbReference>
<dbReference type="PANTHER" id="PTHR11070:SF2">
    <property type="entry name" value="ATP-DEPENDENT DNA HELICASE SRS2"/>
    <property type="match status" value="1"/>
</dbReference>
<evidence type="ECO:0000256" key="3">
    <source>
        <dbReference type="ARBA" id="ARBA00022801"/>
    </source>
</evidence>
<evidence type="ECO:0000256" key="12">
    <source>
        <dbReference type="ARBA" id="ARBA00034923"/>
    </source>
</evidence>
<dbReference type="KEGG" id="pfer:IRI77_16810"/>
<dbReference type="InterPro" id="IPR000212">
    <property type="entry name" value="DNA_helicase_UvrD/REP"/>
</dbReference>
<evidence type="ECO:0000256" key="5">
    <source>
        <dbReference type="ARBA" id="ARBA00022840"/>
    </source>
</evidence>
<dbReference type="CDD" id="cd17932">
    <property type="entry name" value="DEXQc_UvrD"/>
    <property type="match status" value="1"/>
</dbReference>
<comment type="catalytic activity">
    <reaction evidence="13">
        <text>ATP + H2O = ADP + phosphate + H(+)</text>
        <dbReference type="Rhea" id="RHEA:13065"/>
        <dbReference type="ChEBI" id="CHEBI:15377"/>
        <dbReference type="ChEBI" id="CHEBI:15378"/>
        <dbReference type="ChEBI" id="CHEBI:30616"/>
        <dbReference type="ChEBI" id="CHEBI:43474"/>
        <dbReference type="ChEBI" id="CHEBI:456216"/>
        <dbReference type="EC" id="5.6.2.4"/>
    </reaction>
</comment>
<dbReference type="InterPro" id="IPR013520">
    <property type="entry name" value="Ribonucl_H"/>
</dbReference>